<accession>A0A8J8NY86</accession>
<dbReference type="EMBL" id="RRYP01003442">
    <property type="protein sequence ID" value="TNV83798.1"/>
    <property type="molecule type" value="Genomic_DNA"/>
</dbReference>
<keyword evidence="10" id="KW-0902">Two-component regulatory system</keyword>
<sequence length="356" mass="39988">MSPWFELENQRNLSQLKTVAFAQAAHEFRNPLNGIITSLQMLESIKCNEQERLYFNTALNCSRLMLSLVKDILDYSQIEAKSFILNPTNTNVKEILEECISIFKFKAKEKKIKLFLDTKAMPHQLFIDGSRLKQIIINLVSNAIKYTERGFVKIVTEQNGSMLSIAVQDTGVGMTENQIGCLFTNFTKIIKNRHLNRDGVGLGLAISQNIAQALGGNITVDSEPGIGSSFNLTVPYTKARYISGKLSQLETKKESSEICVGNQLDESAISEKIYSNLSSQQASPHLLNGSFDDFENLSIINEKYVKNGQGNQGLNQISKRQKSYHSHAPTQITSDDQTPKQMLPLNPLRNHFHKKK</sequence>
<evidence type="ECO:0000256" key="3">
    <source>
        <dbReference type="ARBA" id="ARBA00012438"/>
    </source>
</evidence>
<dbReference type="Pfam" id="PF02518">
    <property type="entry name" value="HATPase_c"/>
    <property type="match status" value="1"/>
</dbReference>
<evidence type="ECO:0000256" key="4">
    <source>
        <dbReference type="ARBA" id="ARBA00022475"/>
    </source>
</evidence>
<keyword evidence="8" id="KW-0418">Kinase</keyword>
<dbReference type="AlphaFoldDB" id="A0A8J8NY86"/>
<evidence type="ECO:0000256" key="5">
    <source>
        <dbReference type="ARBA" id="ARBA00022553"/>
    </source>
</evidence>
<evidence type="ECO:0000313" key="14">
    <source>
        <dbReference type="EMBL" id="TNV83798.1"/>
    </source>
</evidence>
<evidence type="ECO:0000256" key="11">
    <source>
        <dbReference type="ARBA" id="ARBA00023136"/>
    </source>
</evidence>
<dbReference type="OrthoDB" id="18419at2759"/>
<keyword evidence="7" id="KW-0547">Nucleotide-binding</keyword>
<dbReference type="SUPFAM" id="SSF47384">
    <property type="entry name" value="Homodimeric domain of signal transducing histidine kinase"/>
    <property type="match status" value="1"/>
</dbReference>
<feature type="compositionally biased region" description="Polar residues" evidence="12">
    <location>
        <begin position="328"/>
        <end position="340"/>
    </location>
</feature>
<dbReference type="InterPro" id="IPR004358">
    <property type="entry name" value="Sig_transdc_His_kin-like_C"/>
</dbReference>
<dbReference type="GO" id="GO:0009927">
    <property type="term" value="F:histidine phosphotransfer kinase activity"/>
    <property type="evidence" value="ECO:0007669"/>
    <property type="project" value="TreeGrafter"/>
</dbReference>
<evidence type="ECO:0000313" key="15">
    <source>
        <dbReference type="Proteomes" id="UP000785679"/>
    </source>
</evidence>
<evidence type="ECO:0000256" key="7">
    <source>
        <dbReference type="ARBA" id="ARBA00022741"/>
    </source>
</evidence>
<dbReference type="SUPFAM" id="SSF55874">
    <property type="entry name" value="ATPase domain of HSP90 chaperone/DNA topoisomerase II/histidine kinase"/>
    <property type="match status" value="1"/>
</dbReference>
<dbReference type="PANTHER" id="PTHR43047">
    <property type="entry name" value="TWO-COMPONENT HISTIDINE PROTEIN KINASE"/>
    <property type="match status" value="1"/>
</dbReference>
<evidence type="ECO:0000256" key="1">
    <source>
        <dbReference type="ARBA" id="ARBA00000085"/>
    </source>
</evidence>
<keyword evidence="6" id="KW-0808">Transferase</keyword>
<dbReference type="InterPro" id="IPR036890">
    <property type="entry name" value="HATPase_C_sf"/>
</dbReference>
<evidence type="ECO:0000259" key="13">
    <source>
        <dbReference type="PROSITE" id="PS50109"/>
    </source>
</evidence>
<evidence type="ECO:0000256" key="9">
    <source>
        <dbReference type="ARBA" id="ARBA00022840"/>
    </source>
</evidence>
<evidence type="ECO:0000256" key="12">
    <source>
        <dbReference type="SAM" id="MobiDB-lite"/>
    </source>
</evidence>
<dbReference type="SMART" id="SM00388">
    <property type="entry name" value="HisKA"/>
    <property type="match status" value="1"/>
</dbReference>
<proteinExistence type="predicted"/>
<comment type="caution">
    <text evidence="14">The sequence shown here is derived from an EMBL/GenBank/DDBJ whole genome shotgun (WGS) entry which is preliminary data.</text>
</comment>
<keyword evidence="4" id="KW-1003">Cell membrane</keyword>
<comment type="catalytic activity">
    <reaction evidence="1">
        <text>ATP + protein L-histidine = ADP + protein N-phospho-L-histidine.</text>
        <dbReference type="EC" id="2.7.13.3"/>
    </reaction>
</comment>
<keyword evidence="11" id="KW-0472">Membrane</keyword>
<dbReference type="PROSITE" id="PS50109">
    <property type="entry name" value="HIS_KIN"/>
    <property type="match status" value="1"/>
</dbReference>
<comment type="subcellular location">
    <subcellularLocation>
        <location evidence="2">Cell membrane</location>
    </subcellularLocation>
</comment>
<protein>
    <recommendedName>
        <fullName evidence="3">histidine kinase</fullName>
        <ecNumber evidence="3">2.7.13.3</ecNumber>
    </recommendedName>
</protein>
<dbReference type="PRINTS" id="PR00344">
    <property type="entry name" value="BCTRLSENSOR"/>
</dbReference>
<evidence type="ECO:0000256" key="6">
    <source>
        <dbReference type="ARBA" id="ARBA00022679"/>
    </source>
</evidence>
<dbReference type="FunFam" id="3.30.565.10:FF:000023">
    <property type="entry name" value="PAS domain-containing sensor histidine kinase"/>
    <property type="match status" value="1"/>
</dbReference>
<dbReference type="Gene3D" id="1.10.287.130">
    <property type="match status" value="1"/>
</dbReference>
<reference evidence="14" key="1">
    <citation type="submission" date="2019-06" db="EMBL/GenBank/DDBJ databases">
        <authorList>
            <person name="Zheng W."/>
        </authorList>
    </citation>
    <scope>NUCLEOTIDE SEQUENCE</scope>
    <source>
        <strain evidence="14">QDHG01</strain>
    </source>
</reference>
<evidence type="ECO:0000256" key="10">
    <source>
        <dbReference type="ARBA" id="ARBA00023012"/>
    </source>
</evidence>
<dbReference type="GO" id="GO:0005886">
    <property type="term" value="C:plasma membrane"/>
    <property type="evidence" value="ECO:0007669"/>
    <property type="project" value="UniProtKB-SubCell"/>
</dbReference>
<feature type="domain" description="Histidine kinase" evidence="13">
    <location>
        <begin position="23"/>
        <end position="238"/>
    </location>
</feature>
<gene>
    <name evidence="14" type="ORF">FGO68_gene7484</name>
</gene>
<dbReference type="Pfam" id="PF00512">
    <property type="entry name" value="HisKA"/>
    <property type="match status" value="1"/>
</dbReference>
<feature type="region of interest" description="Disordered" evidence="12">
    <location>
        <begin position="310"/>
        <end position="356"/>
    </location>
</feature>
<dbReference type="InterPro" id="IPR005467">
    <property type="entry name" value="His_kinase_dom"/>
</dbReference>
<dbReference type="Gene3D" id="3.30.565.10">
    <property type="entry name" value="Histidine kinase-like ATPase, C-terminal domain"/>
    <property type="match status" value="1"/>
</dbReference>
<dbReference type="PANTHER" id="PTHR43047:SF72">
    <property type="entry name" value="OSMOSENSING HISTIDINE PROTEIN KINASE SLN1"/>
    <property type="match status" value="1"/>
</dbReference>
<evidence type="ECO:0000256" key="2">
    <source>
        <dbReference type="ARBA" id="ARBA00004236"/>
    </source>
</evidence>
<dbReference type="EC" id="2.7.13.3" evidence="3"/>
<dbReference type="Proteomes" id="UP000785679">
    <property type="component" value="Unassembled WGS sequence"/>
</dbReference>
<dbReference type="GO" id="GO:0000155">
    <property type="term" value="F:phosphorelay sensor kinase activity"/>
    <property type="evidence" value="ECO:0007669"/>
    <property type="project" value="InterPro"/>
</dbReference>
<dbReference type="GO" id="GO:0005524">
    <property type="term" value="F:ATP binding"/>
    <property type="evidence" value="ECO:0007669"/>
    <property type="project" value="UniProtKB-KW"/>
</dbReference>
<name>A0A8J8NY86_HALGN</name>
<dbReference type="InterPro" id="IPR003594">
    <property type="entry name" value="HATPase_dom"/>
</dbReference>
<evidence type="ECO:0000256" key="8">
    <source>
        <dbReference type="ARBA" id="ARBA00022777"/>
    </source>
</evidence>
<keyword evidence="5" id="KW-0597">Phosphoprotein</keyword>
<organism evidence="14 15">
    <name type="scientific">Halteria grandinella</name>
    <dbReference type="NCBI Taxonomy" id="5974"/>
    <lineage>
        <taxon>Eukaryota</taxon>
        <taxon>Sar</taxon>
        <taxon>Alveolata</taxon>
        <taxon>Ciliophora</taxon>
        <taxon>Intramacronucleata</taxon>
        <taxon>Spirotrichea</taxon>
        <taxon>Stichotrichia</taxon>
        <taxon>Sporadotrichida</taxon>
        <taxon>Halteriidae</taxon>
        <taxon>Halteria</taxon>
    </lineage>
</organism>
<dbReference type="InterPro" id="IPR036097">
    <property type="entry name" value="HisK_dim/P_sf"/>
</dbReference>
<dbReference type="SMART" id="SM00387">
    <property type="entry name" value="HATPase_c"/>
    <property type="match status" value="1"/>
</dbReference>
<dbReference type="CDD" id="cd00082">
    <property type="entry name" value="HisKA"/>
    <property type="match status" value="1"/>
</dbReference>
<keyword evidence="15" id="KW-1185">Reference proteome</keyword>
<dbReference type="InterPro" id="IPR003661">
    <property type="entry name" value="HisK_dim/P_dom"/>
</dbReference>
<keyword evidence="9" id="KW-0067">ATP-binding</keyword>